<sequence>MRGLRWGRGGVDADAVRGLYRQLEDWRGDVLLMAPTRAEFEASAARIDGELAGVDVVLRTSGSTDGTGRLVGLSRAALTASARATIDRLGGVGRGVGGQWVTSLPVHAVAGFQVVLRSVLAGHEPVVCPELRAAPLAAAVARLTRGVPHHLSLVPTQLHRLLAEAPDLVAGFDAVLVGGAALAPDLADRARRAGVRVVTTYGMTETSGGCVYDGVPLPGVRVRTEGGRVHVAGPVLATGYLDAGDRSASSAAPFRTDAEGVRWLVTGDRGSWDGERLVVRGRADDVIISGGVNVDPHVVETALARAGGAWVVVGVPDAEWGQRVVAVTTGDADLARARAATAHLAPAERPKAVLRTDAWPLRPSGKVDTRAVRAWAQQAERARA</sequence>
<evidence type="ECO:0000313" key="3">
    <source>
        <dbReference type="Proteomes" id="UP001434337"/>
    </source>
</evidence>
<keyword evidence="3" id="KW-1185">Reference proteome</keyword>
<evidence type="ECO:0000313" key="2">
    <source>
        <dbReference type="EMBL" id="WZW99210.1"/>
    </source>
</evidence>
<dbReference type="SUPFAM" id="SSF56801">
    <property type="entry name" value="Acetyl-CoA synthetase-like"/>
    <property type="match status" value="1"/>
</dbReference>
<name>A0ABZ3C9G7_9ACTN</name>
<dbReference type="InterPro" id="IPR045851">
    <property type="entry name" value="AMP-bd_C_sf"/>
</dbReference>
<proteinExistence type="predicted"/>
<gene>
    <name evidence="2" type="ORF">PCC79_03135</name>
</gene>
<feature type="domain" description="AMP-dependent synthetase/ligase" evidence="1">
    <location>
        <begin position="60"/>
        <end position="216"/>
    </location>
</feature>
<dbReference type="RefSeq" id="WP_342372978.1">
    <property type="nucleotide sequence ID" value="NZ_CP115965.1"/>
</dbReference>
<dbReference type="PANTHER" id="PTHR43767">
    <property type="entry name" value="LONG-CHAIN-FATTY-ACID--COA LIGASE"/>
    <property type="match status" value="1"/>
</dbReference>
<organism evidence="2 3">
    <name type="scientific">Propioniciclava soli</name>
    <dbReference type="NCBI Taxonomy" id="2775081"/>
    <lineage>
        <taxon>Bacteria</taxon>
        <taxon>Bacillati</taxon>
        <taxon>Actinomycetota</taxon>
        <taxon>Actinomycetes</taxon>
        <taxon>Propionibacteriales</taxon>
        <taxon>Propionibacteriaceae</taxon>
        <taxon>Propioniciclava</taxon>
    </lineage>
</organism>
<dbReference type="InterPro" id="IPR050237">
    <property type="entry name" value="ATP-dep_AMP-bd_enzyme"/>
</dbReference>
<dbReference type="InterPro" id="IPR000873">
    <property type="entry name" value="AMP-dep_synth/lig_dom"/>
</dbReference>
<reference evidence="2 3" key="1">
    <citation type="journal article" date="2023" name="Environ Microbiome">
        <title>A coral-associated actinobacterium mitigates coral bleaching under heat stress.</title>
        <authorList>
            <person name="Li J."/>
            <person name="Zou Y."/>
            <person name="Li Q."/>
            <person name="Zhang J."/>
            <person name="Bourne D.G."/>
            <person name="Lyu Y."/>
            <person name="Liu C."/>
            <person name="Zhang S."/>
        </authorList>
    </citation>
    <scope>NUCLEOTIDE SEQUENCE [LARGE SCALE GENOMIC DNA]</scope>
    <source>
        <strain evidence="2 3">SCSIO 13291</strain>
    </source>
</reference>
<dbReference type="PANTHER" id="PTHR43767:SF1">
    <property type="entry name" value="NONRIBOSOMAL PEPTIDE SYNTHASE PES1 (EUROFUNG)-RELATED"/>
    <property type="match status" value="1"/>
</dbReference>
<dbReference type="Pfam" id="PF00501">
    <property type="entry name" value="AMP-binding"/>
    <property type="match status" value="1"/>
</dbReference>
<dbReference type="EMBL" id="CP115965">
    <property type="protein sequence ID" value="WZW99210.1"/>
    <property type="molecule type" value="Genomic_DNA"/>
</dbReference>
<accession>A0ABZ3C9G7</accession>
<dbReference type="Gene3D" id="3.30.300.30">
    <property type="match status" value="1"/>
</dbReference>
<dbReference type="Gene3D" id="3.40.50.12780">
    <property type="entry name" value="N-terminal domain of ligase-like"/>
    <property type="match status" value="1"/>
</dbReference>
<dbReference type="Proteomes" id="UP001434337">
    <property type="component" value="Chromosome"/>
</dbReference>
<evidence type="ECO:0000259" key="1">
    <source>
        <dbReference type="Pfam" id="PF00501"/>
    </source>
</evidence>
<protein>
    <submittedName>
        <fullName evidence="2">AMP-binding protein</fullName>
    </submittedName>
</protein>
<dbReference type="InterPro" id="IPR042099">
    <property type="entry name" value="ANL_N_sf"/>
</dbReference>